<dbReference type="SUPFAM" id="SSF46894">
    <property type="entry name" value="C-terminal effector domain of the bipartite response regulators"/>
    <property type="match status" value="1"/>
</dbReference>
<dbReference type="GO" id="GO:0006355">
    <property type="term" value="P:regulation of DNA-templated transcription"/>
    <property type="evidence" value="ECO:0007669"/>
    <property type="project" value="InterPro"/>
</dbReference>
<reference evidence="12" key="1">
    <citation type="submission" date="2017-05" db="EMBL/GenBank/DDBJ databases">
        <title>Polyphasic characterization of four soil-derived phenanthrene-degrading Acidovorax strains and proposal of Acidovorax phenanthrenivorans sp. nov.</title>
        <authorList>
            <person name="Singleton D."/>
            <person name="Lee J."/>
            <person name="Dickey A.N."/>
            <person name="Stroud A."/>
            <person name="Scholl E.H."/>
            <person name="Wright F.A."/>
            <person name="Aitken M.D."/>
        </authorList>
    </citation>
    <scope>NUCLEOTIDE SEQUENCE</scope>
    <source>
        <strain evidence="12">P4</strain>
    </source>
</reference>
<dbReference type="KEGG" id="acip:CBP36_01100"/>
<dbReference type="SUPFAM" id="SSF52172">
    <property type="entry name" value="CheY-like"/>
    <property type="match status" value="1"/>
</dbReference>
<gene>
    <name evidence="12" type="ORF">CBP36_01100</name>
</gene>
<dbReference type="SMART" id="SM00862">
    <property type="entry name" value="Trans_reg_C"/>
    <property type="match status" value="1"/>
</dbReference>
<evidence type="ECO:0000256" key="4">
    <source>
        <dbReference type="ARBA" id="ARBA00023012"/>
    </source>
</evidence>
<dbReference type="Gene3D" id="1.10.10.10">
    <property type="entry name" value="Winged helix-like DNA-binding domain superfamily/Winged helix DNA-binding domain"/>
    <property type="match status" value="1"/>
</dbReference>
<dbReference type="InterPro" id="IPR011006">
    <property type="entry name" value="CheY-like_superfamily"/>
</dbReference>
<dbReference type="InterPro" id="IPR039420">
    <property type="entry name" value="WalR-like"/>
</dbReference>
<dbReference type="InterPro" id="IPR001867">
    <property type="entry name" value="OmpR/PhoB-type_DNA-bd"/>
</dbReference>
<keyword evidence="13" id="KW-1185">Reference proteome</keyword>
<evidence type="ECO:0000256" key="7">
    <source>
        <dbReference type="ARBA" id="ARBA00023163"/>
    </source>
</evidence>
<evidence type="ECO:0000313" key="13">
    <source>
        <dbReference type="Proteomes" id="UP000194440"/>
    </source>
</evidence>
<dbReference type="SMART" id="SM00448">
    <property type="entry name" value="REC"/>
    <property type="match status" value="1"/>
</dbReference>
<feature type="domain" description="Response regulatory" evidence="10">
    <location>
        <begin position="4"/>
        <end position="125"/>
    </location>
</feature>
<comment type="subcellular location">
    <subcellularLocation>
        <location evidence="1">Cytoplasm</location>
    </subcellularLocation>
</comment>
<dbReference type="GO" id="GO:0000156">
    <property type="term" value="F:phosphorelay response regulator activity"/>
    <property type="evidence" value="ECO:0007669"/>
    <property type="project" value="TreeGrafter"/>
</dbReference>
<dbReference type="InterPro" id="IPR016032">
    <property type="entry name" value="Sig_transdc_resp-reg_C-effctor"/>
</dbReference>
<evidence type="ECO:0000259" key="10">
    <source>
        <dbReference type="PROSITE" id="PS50110"/>
    </source>
</evidence>
<keyword evidence="3 8" id="KW-0597">Phosphoprotein</keyword>
<keyword evidence="4" id="KW-0902">Two-component regulatory system</keyword>
<dbReference type="Proteomes" id="UP000194440">
    <property type="component" value="Chromosome"/>
</dbReference>
<keyword evidence="6 9" id="KW-0238">DNA-binding</keyword>
<evidence type="ECO:0000313" key="12">
    <source>
        <dbReference type="EMBL" id="ART57643.1"/>
    </source>
</evidence>
<dbReference type="EMBL" id="CP021366">
    <property type="protein sequence ID" value="ART57643.1"/>
    <property type="molecule type" value="Genomic_DNA"/>
</dbReference>
<dbReference type="FunFam" id="1.10.10.10:FF:000099">
    <property type="entry name" value="Two-component system response regulator TorR"/>
    <property type="match status" value="1"/>
</dbReference>
<proteinExistence type="predicted"/>
<evidence type="ECO:0000256" key="1">
    <source>
        <dbReference type="ARBA" id="ARBA00004496"/>
    </source>
</evidence>
<dbReference type="CDD" id="cd17574">
    <property type="entry name" value="REC_OmpR"/>
    <property type="match status" value="1"/>
</dbReference>
<dbReference type="KEGG" id="acis:CBP35_17850"/>
<dbReference type="PROSITE" id="PS51755">
    <property type="entry name" value="OMPR_PHOB"/>
    <property type="match status" value="1"/>
</dbReference>
<evidence type="ECO:0000256" key="2">
    <source>
        <dbReference type="ARBA" id="ARBA00022490"/>
    </source>
</evidence>
<evidence type="ECO:0000256" key="3">
    <source>
        <dbReference type="ARBA" id="ARBA00022553"/>
    </source>
</evidence>
<evidence type="ECO:0000256" key="8">
    <source>
        <dbReference type="PROSITE-ProRule" id="PRU00169"/>
    </source>
</evidence>
<dbReference type="CDD" id="cd00383">
    <property type="entry name" value="trans_reg_C"/>
    <property type="match status" value="1"/>
</dbReference>
<dbReference type="Pfam" id="PF00486">
    <property type="entry name" value="Trans_reg_C"/>
    <property type="match status" value="1"/>
</dbReference>
<dbReference type="Pfam" id="PF00072">
    <property type="entry name" value="Response_reg"/>
    <property type="match status" value="1"/>
</dbReference>
<dbReference type="OrthoDB" id="165980at2"/>
<name>A0A240U9B0_9BURK</name>
<dbReference type="AlphaFoldDB" id="A0A240U9B0"/>
<keyword evidence="5" id="KW-0805">Transcription regulation</keyword>
<dbReference type="InterPro" id="IPR036388">
    <property type="entry name" value="WH-like_DNA-bd_sf"/>
</dbReference>
<dbReference type="PANTHER" id="PTHR48111">
    <property type="entry name" value="REGULATOR OF RPOS"/>
    <property type="match status" value="1"/>
</dbReference>
<feature type="DNA-binding region" description="OmpR/PhoB-type" evidence="9">
    <location>
        <begin position="138"/>
        <end position="237"/>
    </location>
</feature>
<dbReference type="GO" id="GO:0032993">
    <property type="term" value="C:protein-DNA complex"/>
    <property type="evidence" value="ECO:0007669"/>
    <property type="project" value="TreeGrafter"/>
</dbReference>
<protein>
    <submittedName>
        <fullName evidence="12">DNA-binding response regulator</fullName>
    </submittedName>
</protein>
<dbReference type="PANTHER" id="PTHR48111:SF4">
    <property type="entry name" value="DNA-BINDING DUAL TRANSCRIPTIONAL REGULATOR OMPR"/>
    <property type="match status" value="1"/>
</dbReference>
<sequence length="240" mass="26260">MSSHLLMIEDDARLAQMVGEYLGQSGLHVTHRADGASGLAQLQGPDAGPLPDLVILDLMLPDMDGLDVCRRIRALQGPAAQVPVLMLTAKGDPMDRIIGLELGADDYLPKPFEPRELLARIRAILRRRTDGGSASAATQVLRFGSLEIDRDARTVTVAGELADLTSYQFDLLVALAERAGRVLTRDQIMEAVRGRELEAFDRSIDVHMGRIRAAIEVDAKNPRRILTVRGVGYVFAKQQD</sequence>
<feature type="modified residue" description="4-aspartylphosphate" evidence="8">
    <location>
        <position position="57"/>
    </location>
</feature>
<evidence type="ECO:0000256" key="9">
    <source>
        <dbReference type="PROSITE-ProRule" id="PRU01091"/>
    </source>
</evidence>
<dbReference type="Gene3D" id="6.10.250.690">
    <property type="match status" value="1"/>
</dbReference>
<dbReference type="Gene3D" id="3.40.50.2300">
    <property type="match status" value="1"/>
</dbReference>
<dbReference type="GO" id="GO:0005829">
    <property type="term" value="C:cytosol"/>
    <property type="evidence" value="ECO:0007669"/>
    <property type="project" value="TreeGrafter"/>
</dbReference>
<keyword evidence="7" id="KW-0804">Transcription</keyword>
<dbReference type="GO" id="GO:0000976">
    <property type="term" value="F:transcription cis-regulatory region binding"/>
    <property type="evidence" value="ECO:0007669"/>
    <property type="project" value="TreeGrafter"/>
</dbReference>
<dbReference type="InterPro" id="IPR001789">
    <property type="entry name" value="Sig_transdc_resp-reg_receiver"/>
</dbReference>
<evidence type="ECO:0000259" key="11">
    <source>
        <dbReference type="PROSITE" id="PS51755"/>
    </source>
</evidence>
<evidence type="ECO:0000256" key="6">
    <source>
        <dbReference type="ARBA" id="ARBA00023125"/>
    </source>
</evidence>
<dbReference type="PROSITE" id="PS50110">
    <property type="entry name" value="RESPONSE_REGULATORY"/>
    <property type="match status" value="1"/>
</dbReference>
<evidence type="ECO:0000256" key="5">
    <source>
        <dbReference type="ARBA" id="ARBA00023015"/>
    </source>
</evidence>
<accession>A0A240U9B0</accession>
<keyword evidence="2" id="KW-0963">Cytoplasm</keyword>
<dbReference type="RefSeq" id="WP_086926274.1">
    <property type="nucleotide sequence ID" value="NZ_CP021362.1"/>
</dbReference>
<organism evidence="12 13">
    <name type="scientific">Acidovorax carolinensis</name>
    <dbReference type="NCBI Taxonomy" id="553814"/>
    <lineage>
        <taxon>Bacteria</taxon>
        <taxon>Pseudomonadati</taxon>
        <taxon>Pseudomonadota</taxon>
        <taxon>Betaproteobacteria</taxon>
        <taxon>Burkholderiales</taxon>
        <taxon>Comamonadaceae</taxon>
        <taxon>Acidovorax</taxon>
    </lineage>
</organism>
<feature type="domain" description="OmpR/PhoB-type" evidence="11">
    <location>
        <begin position="138"/>
        <end position="237"/>
    </location>
</feature>